<dbReference type="PANTHER" id="PTHR42789:SF1">
    <property type="entry name" value="D-ISOMER SPECIFIC 2-HYDROXYACID DEHYDROGENASE FAMILY PROTEIN (AFU_ORTHOLOGUE AFUA_6G10090)"/>
    <property type="match status" value="1"/>
</dbReference>
<sequence length="117" mass="13274">LQQADFVSLNCDLNPTTYHLMDRQRFLQMKNTAYLINTARGPVVDESALIEALQKGWIAGAALDVFEKEPLPSDSPLRDMDNVLLTPHDANSSPVAWEQVHENTICNLIEELQRRKK</sequence>
<dbReference type="PROSITE" id="PS00671">
    <property type="entry name" value="D_2_HYDROXYACID_DH_3"/>
    <property type="match status" value="1"/>
</dbReference>
<dbReference type="Pfam" id="PF02826">
    <property type="entry name" value="2-Hacid_dh_C"/>
    <property type="match status" value="1"/>
</dbReference>
<dbReference type="SUPFAM" id="SSF51735">
    <property type="entry name" value="NAD(P)-binding Rossmann-fold domains"/>
    <property type="match status" value="1"/>
</dbReference>
<dbReference type="EMBL" id="BARU01024916">
    <property type="protein sequence ID" value="GAH54799.1"/>
    <property type="molecule type" value="Genomic_DNA"/>
</dbReference>
<name>X1HLS5_9ZZZZ</name>
<dbReference type="InterPro" id="IPR006140">
    <property type="entry name" value="D-isomer_DH_NAD-bd"/>
</dbReference>
<proteinExistence type="inferred from homology"/>
<evidence type="ECO:0000259" key="4">
    <source>
        <dbReference type="Pfam" id="PF02826"/>
    </source>
</evidence>
<evidence type="ECO:0000313" key="5">
    <source>
        <dbReference type="EMBL" id="GAH54799.1"/>
    </source>
</evidence>
<dbReference type="GO" id="GO:0016491">
    <property type="term" value="F:oxidoreductase activity"/>
    <property type="evidence" value="ECO:0007669"/>
    <property type="project" value="UniProtKB-KW"/>
</dbReference>
<protein>
    <recommendedName>
        <fullName evidence="4">D-isomer specific 2-hydroxyacid dehydrogenase NAD-binding domain-containing protein</fullName>
    </recommendedName>
</protein>
<organism evidence="5">
    <name type="scientific">marine sediment metagenome</name>
    <dbReference type="NCBI Taxonomy" id="412755"/>
    <lineage>
        <taxon>unclassified sequences</taxon>
        <taxon>metagenomes</taxon>
        <taxon>ecological metagenomes</taxon>
    </lineage>
</organism>
<dbReference type="PANTHER" id="PTHR42789">
    <property type="entry name" value="D-ISOMER SPECIFIC 2-HYDROXYACID DEHYDROGENASE FAMILY PROTEIN (AFU_ORTHOLOGUE AFUA_6G10090)"/>
    <property type="match status" value="1"/>
</dbReference>
<keyword evidence="3" id="KW-0520">NAD</keyword>
<feature type="non-terminal residue" evidence="5">
    <location>
        <position position="1"/>
    </location>
</feature>
<keyword evidence="2" id="KW-0560">Oxidoreductase</keyword>
<comment type="caution">
    <text evidence="5">The sequence shown here is derived from an EMBL/GenBank/DDBJ whole genome shotgun (WGS) entry which is preliminary data.</text>
</comment>
<dbReference type="GO" id="GO:0051287">
    <property type="term" value="F:NAD binding"/>
    <property type="evidence" value="ECO:0007669"/>
    <property type="project" value="InterPro"/>
</dbReference>
<dbReference type="InterPro" id="IPR036291">
    <property type="entry name" value="NAD(P)-bd_dom_sf"/>
</dbReference>
<evidence type="ECO:0000256" key="3">
    <source>
        <dbReference type="ARBA" id="ARBA00023027"/>
    </source>
</evidence>
<dbReference type="InterPro" id="IPR029753">
    <property type="entry name" value="D-isomer_DH_CS"/>
</dbReference>
<dbReference type="InterPro" id="IPR050857">
    <property type="entry name" value="D-2-hydroxyacid_DH"/>
</dbReference>
<feature type="domain" description="D-isomer specific 2-hydroxyacid dehydrogenase NAD-binding" evidence="4">
    <location>
        <begin position="1"/>
        <end position="88"/>
    </location>
</feature>
<reference evidence="5" key="1">
    <citation type="journal article" date="2014" name="Front. Microbiol.">
        <title>High frequency of phylogenetically diverse reductive dehalogenase-homologous genes in deep subseafloor sedimentary metagenomes.</title>
        <authorList>
            <person name="Kawai M."/>
            <person name="Futagami T."/>
            <person name="Toyoda A."/>
            <person name="Takaki Y."/>
            <person name="Nishi S."/>
            <person name="Hori S."/>
            <person name="Arai W."/>
            <person name="Tsubouchi T."/>
            <person name="Morono Y."/>
            <person name="Uchiyama I."/>
            <person name="Ito T."/>
            <person name="Fujiyama A."/>
            <person name="Inagaki F."/>
            <person name="Takami H."/>
        </authorList>
    </citation>
    <scope>NUCLEOTIDE SEQUENCE</scope>
    <source>
        <strain evidence="5">Expedition CK06-06</strain>
    </source>
</reference>
<evidence type="ECO:0000256" key="2">
    <source>
        <dbReference type="ARBA" id="ARBA00023002"/>
    </source>
</evidence>
<dbReference type="Gene3D" id="3.40.50.720">
    <property type="entry name" value="NAD(P)-binding Rossmann-like Domain"/>
    <property type="match status" value="2"/>
</dbReference>
<dbReference type="AlphaFoldDB" id="X1HLS5"/>
<accession>X1HLS5</accession>
<evidence type="ECO:0000256" key="1">
    <source>
        <dbReference type="ARBA" id="ARBA00005854"/>
    </source>
</evidence>
<gene>
    <name evidence="5" type="ORF">S03H2_40211</name>
</gene>
<comment type="similarity">
    <text evidence="1">Belongs to the D-isomer specific 2-hydroxyacid dehydrogenase family.</text>
</comment>